<dbReference type="Pfam" id="PF03217">
    <property type="entry name" value="SlpA"/>
    <property type="match status" value="1"/>
</dbReference>
<feature type="compositionally biased region" description="Polar residues" evidence="1">
    <location>
        <begin position="69"/>
        <end position="95"/>
    </location>
</feature>
<dbReference type="EMBL" id="RKLY01000021">
    <property type="protein sequence ID" value="TGD22550.1"/>
    <property type="molecule type" value="Genomic_DNA"/>
</dbReference>
<feature type="domain" description="S-layer protein C-terminal" evidence="3">
    <location>
        <begin position="2221"/>
        <end position="2255"/>
    </location>
</feature>
<dbReference type="InterPro" id="IPR024968">
    <property type="entry name" value="SlpA_C_lactobacillus"/>
</dbReference>
<evidence type="ECO:0000313" key="5">
    <source>
        <dbReference type="Proteomes" id="UP000298021"/>
    </source>
</evidence>
<dbReference type="Pfam" id="PF03382">
    <property type="entry name" value="DUF285"/>
    <property type="match status" value="1"/>
</dbReference>
<evidence type="ECO:0000256" key="2">
    <source>
        <dbReference type="SAM" id="Phobius"/>
    </source>
</evidence>
<dbReference type="OrthoDB" id="2328560at2"/>
<dbReference type="InterPro" id="IPR005046">
    <property type="entry name" value="DUF285"/>
</dbReference>
<feature type="compositionally biased region" description="Polar residues" evidence="1">
    <location>
        <begin position="156"/>
        <end position="175"/>
    </location>
</feature>
<dbReference type="SUPFAM" id="SSF52058">
    <property type="entry name" value="L domain-like"/>
    <property type="match status" value="1"/>
</dbReference>
<accession>A0A4Z0JHX0</accession>
<reference evidence="4 5" key="1">
    <citation type="submission" date="2018-10" db="EMBL/GenBank/DDBJ databases">
        <title>Lactobacillus sp. R7 and Lactobacillus sp. R19 isolated from fermented mustard green product of Taiwan.</title>
        <authorList>
            <person name="Lin S.-T."/>
        </authorList>
    </citation>
    <scope>NUCLEOTIDE SEQUENCE [LARGE SCALE GENOMIC DNA]</scope>
    <source>
        <strain evidence="4 5">BCRC 81127</strain>
    </source>
</reference>
<protein>
    <submittedName>
        <fullName evidence="4">BspA family leucine-rich repeat surface protein</fullName>
    </submittedName>
</protein>
<feature type="compositionally biased region" description="Low complexity" evidence="1">
    <location>
        <begin position="141"/>
        <end position="155"/>
    </location>
</feature>
<feature type="compositionally biased region" description="Polar residues" evidence="1">
    <location>
        <begin position="118"/>
        <end position="140"/>
    </location>
</feature>
<dbReference type="RefSeq" id="WP_135373417.1">
    <property type="nucleotide sequence ID" value="NZ_RKLY01000021.1"/>
</dbReference>
<organism evidence="4 5">
    <name type="scientific">Companilactobacillus suantsaicola</name>
    <dbReference type="NCBI Taxonomy" id="2487723"/>
    <lineage>
        <taxon>Bacteria</taxon>
        <taxon>Bacillati</taxon>
        <taxon>Bacillota</taxon>
        <taxon>Bacilli</taxon>
        <taxon>Lactobacillales</taxon>
        <taxon>Lactobacillaceae</taxon>
        <taxon>Companilactobacillus</taxon>
    </lineage>
</organism>
<comment type="caution">
    <text evidence="4">The sequence shown here is derived from an EMBL/GenBank/DDBJ whole genome shotgun (WGS) entry which is preliminary data.</text>
</comment>
<evidence type="ECO:0000256" key="1">
    <source>
        <dbReference type="SAM" id="MobiDB-lite"/>
    </source>
</evidence>
<dbReference type="Gene3D" id="3.80.10.10">
    <property type="entry name" value="Ribonuclease Inhibitor"/>
    <property type="match status" value="1"/>
</dbReference>
<dbReference type="Proteomes" id="UP000298021">
    <property type="component" value="Unassembled WGS sequence"/>
</dbReference>
<feature type="region of interest" description="Disordered" evidence="1">
    <location>
        <begin position="65"/>
        <end position="175"/>
    </location>
</feature>
<sequence length="2395" mass="251806">MRFQQLKRDPNSIVRKRLVKSKKNWVVLSSLSIAGGLFLIGAPFTTVKADTISDSNVQTTVVNVKDKSSGNTDTQSVTKADPVENTQIATDNQVQTDVPTTDEKTTTETKSLTDTKQETSISTDNTSKTSDNLNTNINDVSTTTDAKTTDTDTSSNLEISKTTSPTNTEDSSNADILSTQKDETLQLKALTAMAPEASKINSGNGWEVDQTGTNLNITGQLDESTGKDDTRWGGNSSTITTININNKVTAPKNSSYLFSDMPNLTAINNLSNFDTTTTENTEGMFKNDSSIESIDLSNNNLATIKNASHMFENNSSLKTVTYPTKGVNNASTMNKIQDTSYMFANCISLTDPDVSGWQTHYINNMTAMFKNDANITDLNLQGWLEYAKNINTGDSSLGQGMFDGTDLQTITIGNSMYFSPETALTSKSGATWTNGSQKFLGVPITSDDGTVTGGIGSVYKGPGSSVAGAGIIASTYHAIAADPGTTVMNLITVPTNHGNITVEAQGNVGESSDVTLPETISVDGQTYITTAKTVKATFGQTMATADLDASGNAISSSNPIVYTGEPVVGTQKDIPTNLTGKITIDIPAGHVGDSIAVTIPKDQIPAGYHVVKPTINVTYTNDTTNPYLLDTSSVELVGNDVTKWSTPQDAIELPTGSNITVTGTTNSNGDPVKIGDTVTIAPKVPGYTIKTAGSATVIADADGNPVLSKINQPTYSANSVTSWSTDPDAVKIPNGQTTVSGTTNSSGLPAKIGDTVKIAPDVPGYTVSIPGSATIVANDNGTPKLIDITQPKYSANPVNLWSTAIDEISIPTGKVTVSGSTNSDNQPAHIGDTVTIAPEVPGYTVSTPGSATITADKDGNPILSKVVQPQYTANSVDSWSSTTGEINIPTGKITVSGTTNSDGQPAKIGDTVTIAPNVPGYTVSTPGSATIVANDDGTPKLINITQPKYSANSVSSWSSTENQIITPTGSTTVSGTTNSDDQPAHFGDKVTIAPDVPGYTISTPGSAIISADKDGNPVLSKISQPKYSANPVSSWSSTENEIAIPTGLTTVSGTTNSDGQPAKIGDTVTIDPDVPGYTITTPGSATIIADKDGNPILSKVVQPKYSANPVNTWSTATDEISIPTGKVTVSGSTNSDNQPAHFGDTVTIAPKVPGYTISTPGSATITADKDGNPILSKINQPTYSANSVTSWSTDSDAVKIPNGQTTVFGTTNSDNQSAHIGDTVTIKPEVPGYTISKSGSATIAADKDGNPVLTNITQPVYSANDVKNWSTTENEIVTPNGNVTVSGTTNSDNQPAHTGDTVTIAPEVPGYTISTPGSATITADKDGNPILSKVVQPTYSANSVTSWSTDPDVVETPVGQTTISGTTNSSGQPAKIGDTVTIKPEVPGYTITTPGSATITADKDGNPILSKIVQPKYSANPVNSWSTATDEISIPTGKITVSGTTNSNNQPAKIGDTVTIAPKVPGYTISKPGSAIISADKDGNPILSKVVQPKYSANPVDSWSSTTDEINTPTSKITVSGTTNSDGQPAKIGDTVTIAPKVPGYTISKLGSATITADKDGNPVLTNIIQPTYTANEVKNWSTTENEVIIPTGKITVSGTTNSENQPAHIGDTVTIAPNIPGYTISKPGSATITSDKDGNPVLTNITQPTYSANEVKNWSTTEDEIITPTGKVTVSGTTNSENTPAKIGDTVTITPNVPGYTISKPGSAIIISDKDGNPVLSKVAQPEYSPNAVSQWSTKKDAVVTPNGNMTISGDKNATGTSAKIGDKISITPEVPGYTISKPGSATITADKDGNPVLSDLVQPVYSPNDTKPIPVEFNTPNGKEQYIIPAGKVGDKVTVTIPNVAGYDPSTSEIKGTISANNTFVPDGDVKPADVKYLGKEINGQLSTVDVNLGNGIQSIKIPSGTVGSISGPIQLDYIEGYNRPAVKIQYTPSGFNILDLDNNPISKTSPVIYTGVKNPETSIKIQKPDGSIINVKVPEGHFGDKNVTLSLPSENGYITPSITVTYGPNGIPSFTNQAGQIIDSDNPVSYKGNINKASTVKVKNPDGTTSTLNIPEGRFGDAPITVTAIDKPGYTAPKVIVTFTPDGIATITNPANSKALGSDDVLSYTQIVSNESTSSAHIENIKSTIATFADQPDVQIYAKDSDNQMSVVNRKLVHNSDWLTDQLMTLNGDTFYRVATNEWVKASQVYLYKAETLSLQAKTDSDKQMIKAEGTALDNLLAKGTQFTSDRIAYINGQEYYRVGINQFVKISDTEIVNDQNINLTVATFSDQPAVQVYALNDDQITPANRKLMPQTDWLVDRQTTISGQKFYRVATNEWVKASQVYPFVYKQTIVSPTAEKKLYTAEGNLVANRKLNSDSAWKVDRIAYLNDEKYFRVATNEFVKAADLEKF</sequence>
<keyword evidence="2" id="KW-1133">Transmembrane helix</keyword>
<evidence type="ECO:0000313" key="4">
    <source>
        <dbReference type="EMBL" id="TGD22550.1"/>
    </source>
</evidence>
<dbReference type="InterPro" id="IPR032675">
    <property type="entry name" value="LRR_dom_sf"/>
</dbReference>
<feature type="compositionally biased region" description="Basic and acidic residues" evidence="1">
    <location>
        <begin position="101"/>
        <end position="117"/>
    </location>
</feature>
<proteinExistence type="predicted"/>
<keyword evidence="5" id="KW-1185">Reference proteome</keyword>
<gene>
    <name evidence="4" type="ORF">EGT49_08525</name>
</gene>
<feature type="transmembrane region" description="Helical" evidence="2">
    <location>
        <begin position="25"/>
        <end position="44"/>
    </location>
</feature>
<keyword evidence="2" id="KW-0472">Membrane</keyword>
<keyword evidence="2" id="KW-0812">Transmembrane</keyword>
<name>A0A4Z0JHX0_9LACO</name>
<evidence type="ECO:0000259" key="3">
    <source>
        <dbReference type="Pfam" id="PF03217"/>
    </source>
</evidence>